<accession>A0ABU0HL17</accession>
<proteinExistence type="predicted"/>
<feature type="domain" description="Amine oxidase" evidence="1">
    <location>
        <begin position="25"/>
        <end position="376"/>
    </location>
</feature>
<organism evidence="2 3">
    <name type="scientific">Methylobacterium persicinum</name>
    <dbReference type="NCBI Taxonomy" id="374426"/>
    <lineage>
        <taxon>Bacteria</taxon>
        <taxon>Pseudomonadati</taxon>
        <taxon>Pseudomonadota</taxon>
        <taxon>Alphaproteobacteria</taxon>
        <taxon>Hyphomicrobiales</taxon>
        <taxon>Methylobacteriaceae</taxon>
        <taxon>Methylobacterium</taxon>
    </lineage>
</organism>
<dbReference type="Pfam" id="PF01593">
    <property type="entry name" value="Amino_oxidase"/>
    <property type="match status" value="1"/>
</dbReference>
<name>A0ABU0HL17_9HYPH</name>
<dbReference type="InterPro" id="IPR002937">
    <property type="entry name" value="Amino_oxidase"/>
</dbReference>
<evidence type="ECO:0000259" key="1">
    <source>
        <dbReference type="Pfam" id="PF01593"/>
    </source>
</evidence>
<dbReference type="InterPro" id="IPR036188">
    <property type="entry name" value="FAD/NAD-bd_sf"/>
</dbReference>
<evidence type="ECO:0000313" key="2">
    <source>
        <dbReference type="EMBL" id="MDQ0443012.1"/>
    </source>
</evidence>
<dbReference type="Gene3D" id="3.50.50.60">
    <property type="entry name" value="FAD/NAD(P)-binding domain"/>
    <property type="match status" value="1"/>
</dbReference>
<dbReference type="PANTHER" id="PTHR21197:SF0">
    <property type="entry name" value="UDP-GALACTOPYRANOSE MUTASE"/>
    <property type="match status" value="1"/>
</dbReference>
<dbReference type="RefSeq" id="WP_238252558.1">
    <property type="nucleotide sequence ID" value="NZ_BPQX01000056.1"/>
</dbReference>
<gene>
    <name evidence="2" type="ORF">QO016_002509</name>
</gene>
<dbReference type="PANTHER" id="PTHR21197">
    <property type="entry name" value="UDP-GALACTOPYRANOSE MUTASE"/>
    <property type="match status" value="1"/>
</dbReference>
<protein>
    <submittedName>
        <fullName evidence="2">Protoporphyrinogen oxidase</fullName>
    </submittedName>
</protein>
<sequence length="435" mass="49471">MTFEYAILGGGVAGLSLSSFLDGKAVVLERQDTVGGLSRSYSMNGVDYDIGPHIIFSKNKEVLDLHSTMVETNKIRRSNQIVFKGRYVKYPFENDLAALEPTDRDYCLQEFLNNPYENYHGSNMLQFFLSVFGEGITHLYLQPYNEKIWKFDPSCMDTQMVERIPKPPREDVIASAQGVATEGYTHQLYYHYPAKGGFQTLVNEYKDRAEAKGQDVRTSVNVRSLEKQPNGWKITTDTDEVYAKQLINCIPIHELFKLLSPPAEIKSTLDRLLYNSIYIVMVQVKKDTIGEHFALYVPDKDVVFHRLSKLNYLGESYCLPDGGSTLMAEVTFRPNSYLATLSEADIVDQVIDGLVKVGFIEREDILDTQVKVERYAYVIYDLDHRKNVDVLLSYLEEQGIRSAGRFAEFEYLNTDGVVERTLKLARSLNASTPAD</sequence>
<dbReference type="SUPFAM" id="SSF51905">
    <property type="entry name" value="FAD/NAD(P)-binding domain"/>
    <property type="match status" value="1"/>
</dbReference>
<keyword evidence="3" id="KW-1185">Reference proteome</keyword>
<dbReference type="EMBL" id="JAUSVV010000004">
    <property type="protein sequence ID" value="MDQ0443012.1"/>
    <property type="molecule type" value="Genomic_DNA"/>
</dbReference>
<evidence type="ECO:0000313" key="3">
    <source>
        <dbReference type="Proteomes" id="UP001236369"/>
    </source>
</evidence>
<comment type="caution">
    <text evidence="2">The sequence shown here is derived from an EMBL/GenBank/DDBJ whole genome shotgun (WGS) entry which is preliminary data.</text>
</comment>
<reference evidence="2 3" key="1">
    <citation type="submission" date="2023-07" db="EMBL/GenBank/DDBJ databases">
        <title>Genomic Encyclopedia of Type Strains, Phase IV (KMG-IV): sequencing the most valuable type-strain genomes for metagenomic binning, comparative biology and taxonomic classification.</title>
        <authorList>
            <person name="Goeker M."/>
        </authorList>
    </citation>
    <scope>NUCLEOTIDE SEQUENCE [LARGE SCALE GENOMIC DNA]</scope>
    <source>
        <strain evidence="2 3">DSM 19562</strain>
    </source>
</reference>
<dbReference type="Proteomes" id="UP001236369">
    <property type="component" value="Unassembled WGS sequence"/>
</dbReference>